<sequence length="38" mass="4345">MQQHKHLAITIIVVVRMQCSNIDIVTLPSKYALKHTTL</sequence>
<reference evidence="1" key="1">
    <citation type="submission" date="2014-09" db="EMBL/GenBank/DDBJ databases">
        <authorList>
            <person name="Magalhaes I.L.F."/>
            <person name="Oliveira U."/>
            <person name="Santos F.R."/>
            <person name="Vidigal T.H.D.A."/>
            <person name="Brescovit A.D."/>
            <person name="Santos A.J."/>
        </authorList>
    </citation>
    <scope>NUCLEOTIDE SEQUENCE</scope>
    <source>
        <tissue evidence="1">Shoot tissue taken approximately 20 cm above the soil surface</tissue>
    </source>
</reference>
<evidence type="ECO:0000313" key="1">
    <source>
        <dbReference type="EMBL" id="JAE07267.1"/>
    </source>
</evidence>
<protein>
    <submittedName>
        <fullName evidence="1">Uncharacterized protein</fullName>
    </submittedName>
</protein>
<dbReference type="EMBL" id="GBRH01190629">
    <property type="protein sequence ID" value="JAE07267.1"/>
    <property type="molecule type" value="Transcribed_RNA"/>
</dbReference>
<name>A0A0A9F4J4_ARUDO</name>
<accession>A0A0A9F4J4</accession>
<proteinExistence type="predicted"/>
<dbReference type="AlphaFoldDB" id="A0A0A9F4J4"/>
<organism evidence="1">
    <name type="scientific">Arundo donax</name>
    <name type="common">Giant reed</name>
    <name type="synonym">Donax arundinaceus</name>
    <dbReference type="NCBI Taxonomy" id="35708"/>
    <lineage>
        <taxon>Eukaryota</taxon>
        <taxon>Viridiplantae</taxon>
        <taxon>Streptophyta</taxon>
        <taxon>Embryophyta</taxon>
        <taxon>Tracheophyta</taxon>
        <taxon>Spermatophyta</taxon>
        <taxon>Magnoliopsida</taxon>
        <taxon>Liliopsida</taxon>
        <taxon>Poales</taxon>
        <taxon>Poaceae</taxon>
        <taxon>PACMAD clade</taxon>
        <taxon>Arundinoideae</taxon>
        <taxon>Arundineae</taxon>
        <taxon>Arundo</taxon>
    </lineage>
</organism>
<reference evidence="1" key="2">
    <citation type="journal article" date="2015" name="Data Brief">
        <title>Shoot transcriptome of the giant reed, Arundo donax.</title>
        <authorList>
            <person name="Barrero R.A."/>
            <person name="Guerrero F.D."/>
            <person name="Moolhuijzen P."/>
            <person name="Goolsby J.A."/>
            <person name="Tidwell J."/>
            <person name="Bellgard S.E."/>
            <person name="Bellgard M.I."/>
        </authorList>
    </citation>
    <scope>NUCLEOTIDE SEQUENCE</scope>
    <source>
        <tissue evidence="1">Shoot tissue taken approximately 20 cm above the soil surface</tissue>
    </source>
</reference>